<dbReference type="SUPFAM" id="SSF50249">
    <property type="entry name" value="Nucleic acid-binding proteins"/>
    <property type="match status" value="1"/>
</dbReference>
<dbReference type="NCBIfam" id="TIGR00621">
    <property type="entry name" value="ssb"/>
    <property type="match status" value="1"/>
</dbReference>
<keyword evidence="1 2" id="KW-0238">DNA-binding</keyword>
<protein>
    <recommendedName>
        <fullName evidence="3">Single-stranded DNA-binding protein</fullName>
    </recommendedName>
</protein>
<keyword evidence="6" id="KW-1185">Reference proteome</keyword>
<dbReference type="PROSITE" id="PS50935">
    <property type="entry name" value="SSB"/>
    <property type="match status" value="1"/>
</dbReference>
<dbReference type="CDD" id="cd04496">
    <property type="entry name" value="SSB_OBF"/>
    <property type="match status" value="1"/>
</dbReference>
<dbReference type="GO" id="GO:0003677">
    <property type="term" value="F:DNA binding"/>
    <property type="evidence" value="ECO:0007669"/>
    <property type="project" value="UniProtKB-KW"/>
</dbReference>
<dbReference type="Proteomes" id="UP000318758">
    <property type="component" value="Chromosome"/>
</dbReference>
<evidence type="ECO:0000256" key="2">
    <source>
        <dbReference type="PROSITE-ProRule" id="PRU00252"/>
    </source>
</evidence>
<dbReference type="Gene3D" id="2.40.50.140">
    <property type="entry name" value="Nucleic acid-binding proteins"/>
    <property type="match status" value="1"/>
</dbReference>
<name>A0ABX5WVQ3_9GAMM</name>
<dbReference type="InterPro" id="IPR012340">
    <property type="entry name" value="NA-bd_OB-fold"/>
</dbReference>
<dbReference type="Pfam" id="PF00436">
    <property type="entry name" value="SSB"/>
    <property type="match status" value="1"/>
</dbReference>
<sequence length="181" mass="20275">MASRGINKVILIGSLGQNPEVSTFQGEELQASLSVTTTEIWKDLNIEEMRLRSECHRVSVFGPSANCVANYAKNGSLVYFEVQLPTREWQEQNARDRYTTEVVVRRPSANIQLLSGLPDSNAVNFESSQEQPTTNSVAPLRQSIPNNPLFSTTQQINWDDFDDDILVLAVDSLMRPNKVSM</sequence>
<evidence type="ECO:0000313" key="5">
    <source>
        <dbReference type="EMBL" id="QDF77221.1"/>
    </source>
</evidence>
<dbReference type="PANTHER" id="PTHR10302:SF27">
    <property type="entry name" value="SINGLE-STRANDED DNA-BINDING PROTEIN"/>
    <property type="match status" value="1"/>
</dbReference>
<dbReference type="EMBL" id="CP041153">
    <property type="protein sequence ID" value="QDF77221.1"/>
    <property type="molecule type" value="Genomic_DNA"/>
</dbReference>
<feature type="region of interest" description="Disordered" evidence="4">
    <location>
        <begin position="122"/>
        <end position="141"/>
    </location>
</feature>
<dbReference type="InterPro" id="IPR011344">
    <property type="entry name" value="ssDNA-bd"/>
</dbReference>
<organism evidence="5 6">
    <name type="scientific">Shewanella marisflavi</name>
    <dbReference type="NCBI Taxonomy" id="260364"/>
    <lineage>
        <taxon>Bacteria</taxon>
        <taxon>Pseudomonadati</taxon>
        <taxon>Pseudomonadota</taxon>
        <taxon>Gammaproteobacteria</taxon>
        <taxon>Alteromonadales</taxon>
        <taxon>Shewanellaceae</taxon>
        <taxon>Shewanella</taxon>
    </lineage>
</organism>
<accession>A0ABX5WVQ3</accession>
<dbReference type="PANTHER" id="PTHR10302">
    <property type="entry name" value="SINGLE-STRANDED DNA-BINDING PROTEIN"/>
    <property type="match status" value="1"/>
</dbReference>
<evidence type="ECO:0000256" key="1">
    <source>
        <dbReference type="ARBA" id="ARBA00023125"/>
    </source>
</evidence>
<evidence type="ECO:0000256" key="3">
    <source>
        <dbReference type="RuleBase" id="RU000524"/>
    </source>
</evidence>
<reference evidence="5 6" key="1">
    <citation type="submission" date="2019-06" db="EMBL/GenBank/DDBJ databases">
        <title>Complete genome of Shewanella marisflavi ECSMB14101, a mussel settlement-inducing bacterium isolated from East China Sea.</title>
        <authorList>
            <person name="Yang J."/>
            <person name="Liang X."/>
            <person name="Chang R."/>
            <person name="Peng L."/>
        </authorList>
    </citation>
    <scope>NUCLEOTIDE SEQUENCE [LARGE SCALE GENOMIC DNA]</scope>
    <source>
        <strain evidence="5 6">ECSMB14101</strain>
    </source>
</reference>
<evidence type="ECO:0000256" key="4">
    <source>
        <dbReference type="SAM" id="MobiDB-lite"/>
    </source>
</evidence>
<gene>
    <name evidence="5" type="primary">ssb</name>
    <name evidence="5" type="ORF">FGA12_08860</name>
</gene>
<evidence type="ECO:0000313" key="6">
    <source>
        <dbReference type="Proteomes" id="UP000318758"/>
    </source>
</evidence>
<dbReference type="InterPro" id="IPR000424">
    <property type="entry name" value="Primosome_PriB/ssb"/>
</dbReference>
<proteinExistence type="predicted"/>